<gene>
    <name evidence="2" type="ORF">M501DRAFT_114602</name>
</gene>
<accession>A0A9P4SK03</accession>
<dbReference type="EMBL" id="MU006089">
    <property type="protein sequence ID" value="KAF2843679.1"/>
    <property type="molecule type" value="Genomic_DNA"/>
</dbReference>
<name>A0A9P4SK03_9PEZI</name>
<feature type="region of interest" description="Disordered" evidence="1">
    <location>
        <begin position="49"/>
        <end position="77"/>
    </location>
</feature>
<comment type="caution">
    <text evidence="2">The sequence shown here is derived from an EMBL/GenBank/DDBJ whole genome shotgun (WGS) entry which is preliminary data.</text>
</comment>
<reference evidence="2" key="1">
    <citation type="journal article" date="2020" name="Stud. Mycol.">
        <title>101 Dothideomycetes genomes: a test case for predicting lifestyles and emergence of pathogens.</title>
        <authorList>
            <person name="Haridas S."/>
            <person name="Albert R."/>
            <person name="Binder M."/>
            <person name="Bloem J."/>
            <person name="Labutti K."/>
            <person name="Salamov A."/>
            <person name="Andreopoulos B."/>
            <person name="Baker S."/>
            <person name="Barry K."/>
            <person name="Bills G."/>
            <person name="Bluhm B."/>
            <person name="Cannon C."/>
            <person name="Castanera R."/>
            <person name="Culley D."/>
            <person name="Daum C."/>
            <person name="Ezra D."/>
            <person name="Gonzalez J."/>
            <person name="Henrissat B."/>
            <person name="Kuo A."/>
            <person name="Liang C."/>
            <person name="Lipzen A."/>
            <person name="Lutzoni F."/>
            <person name="Magnuson J."/>
            <person name="Mondo S."/>
            <person name="Nolan M."/>
            <person name="Ohm R."/>
            <person name="Pangilinan J."/>
            <person name="Park H.-J."/>
            <person name="Ramirez L."/>
            <person name="Alfaro M."/>
            <person name="Sun H."/>
            <person name="Tritt A."/>
            <person name="Yoshinaga Y."/>
            <person name="Zwiers L.-H."/>
            <person name="Turgeon B."/>
            <person name="Goodwin S."/>
            <person name="Spatafora J."/>
            <person name="Crous P."/>
            <person name="Grigoriev I."/>
        </authorList>
    </citation>
    <scope>NUCLEOTIDE SEQUENCE</scope>
    <source>
        <strain evidence="2">CBS 101060</strain>
    </source>
</reference>
<evidence type="ECO:0000313" key="2">
    <source>
        <dbReference type="EMBL" id="KAF2843679.1"/>
    </source>
</evidence>
<dbReference type="AlphaFoldDB" id="A0A9P4SK03"/>
<feature type="compositionally biased region" description="Basic and acidic residues" evidence="1">
    <location>
        <begin position="65"/>
        <end position="75"/>
    </location>
</feature>
<organism evidence="2 3">
    <name type="scientific">Patellaria atrata CBS 101060</name>
    <dbReference type="NCBI Taxonomy" id="1346257"/>
    <lineage>
        <taxon>Eukaryota</taxon>
        <taxon>Fungi</taxon>
        <taxon>Dikarya</taxon>
        <taxon>Ascomycota</taxon>
        <taxon>Pezizomycotina</taxon>
        <taxon>Dothideomycetes</taxon>
        <taxon>Dothideomycetes incertae sedis</taxon>
        <taxon>Patellariales</taxon>
        <taxon>Patellariaceae</taxon>
        <taxon>Patellaria</taxon>
    </lineage>
</organism>
<evidence type="ECO:0000256" key="1">
    <source>
        <dbReference type="SAM" id="MobiDB-lite"/>
    </source>
</evidence>
<dbReference type="Proteomes" id="UP000799429">
    <property type="component" value="Unassembled WGS sequence"/>
</dbReference>
<protein>
    <submittedName>
        <fullName evidence="2">Uncharacterized protein</fullName>
    </submittedName>
</protein>
<evidence type="ECO:0000313" key="3">
    <source>
        <dbReference type="Proteomes" id="UP000799429"/>
    </source>
</evidence>
<keyword evidence="3" id="KW-1185">Reference proteome</keyword>
<proteinExistence type="predicted"/>
<sequence length="186" mass="20769">MDIERNSDYERKVTFSTTVHFILPWFESVLFSTLAENLLGPARGIEASLGVDPGAASKPKRKKVESKSKKGKDLTTEATDDMMLDPSFVEGLPTGFAVTDVSITLRVAEKDTVIPTDSLASGLGRTRMQRAKEKAKKAPRHVIKIVKRLKELHAAKQRKKGKLHDLYPESNKRLKSKARNIFLNPL</sequence>